<comment type="caution">
    <text evidence="1">The sequence shown here is derived from an EMBL/GenBank/DDBJ whole genome shotgun (WGS) entry which is preliminary data.</text>
</comment>
<feature type="non-terminal residue" evidence="1">
    <location>
        <position position="1"/>
    </location>
</feature>
<organism evidence="1 2">
    <name type="scientific">Vibrio cholerae</name>
    <dbReference type="NCBI Taxonomy" id="666"/>
    <lineage>
        <taxon>Bacteria</taxon>
        <taxon>Pseudomonadati</taxon>
        <taxon>Pseudomonadota</taxon>
        <taxon>Gammaproteobacteria</taxon>
        <taxon>Vibrionales</taxon>
        <taxon>Vibrionaceae</taxon>
        <taxon>Vibrio</taxon>
    </lineage>
</organism>
<dbReference type="Pfam" id="PF18159">
    <property type="entry name" value="S_4TM"/>
    <property type="match status" value="1"/>
</dbReference>
<reference evidence="1" key="2">
    <citation type="submission" date="2023-08" db="EMBL/GenBank/DDBJ databases">
        <title>Vibrio cholerae Outbreaks in Tanzania Exemplify Founder Flush: Simultaneous Increases in Population Size and Genetic Diversity.</title>
        <authorList>
            <person name="Debes A.K."/>
            <person name="Mohammed A."/>
            <person name="Maseke I."/>
            <person name="Almeida M."/>
            <person name="Li S."/>
            <person name="Matimba H."/>
            <person name="Joachim A."/>
            <person name="Mizinduko M."/>
            <person name="Nyanga S."/>
            <person name="Kelly M."/>
            <person name="Kachwamba Y."/>
            <person name="Schaffer A.M."/>
            <person name="Nyanga A.S."/>
            <person name="Mghamba J."/>
            <person name="Mosha F.S."/>
            <person name="Sack D.A."/>
            <person name="Stine O.C."/>
        </authorList>
    </citation>
    <scope>NUCLEOTIDE SEQUENCE</scope>
    <source>
        <strain evidence="1">TDS0091212</strain>
    </source>
</reference>
<sequence>LSIALNSAVVGDYFDFEPIDISKLVAVSSVIVLTLDKFLVTGMIEKHKEEAAKIQDQADRKLFGFEWNAPLAGSAPNSALVAKHGEWLLKKKGKA</sequence>
<evidence type="ECO:0000313" key="2">
    <source>
        <dbReference type="Proteomes" id="UP001196338"/>
    </source>
</evidence>
<gene>
    <name evidence="1" type="ORF">KIN13_22400</name>
</gene>
<feature type="non-terminal residue" evidence="1">
    <location>
        <position position="95"/>
    </location>
</feature>
<proteinExistence type="predicted"/>
<protein>
    <submittedName>
        <fullName evidence="1">Uncharacterized protein</fullName>
    </submittedName>
</protein>
<dbReference type="RefSeq" id="WP_213421619.1">
    <property type="nucleotide sequence ID" value="NZ_JAHBND010001041.1"/>
</dbReference>
<accession>A0AAW4KUN8</accession>
<evidence type="ECO:0000313" key="1">
    <source>
        <dbReference type="EMBL" id="MBS7676145.1"/>
    </source>
</evidence>
<dbReference type="Proteomes" id="UP001196338">
    <property type="component" value="Unassembled WGS sequence"/>
</dbReference>
<reference evidence="1" key="1">
    <citation type="submission" date="2021-05" db="EMBL/GenBank/DDBJ databases">
        <authorList>
            <person name="Stine C."/>
        </authorList>
    </citation>
    <scope>NUCLEOTIDE SEQUENCE</scope>
    <source>
        <strain evidence="1">TDS0091212</strain>
    </source>
</reference>
<name>A0AAW4KUN8_VIBCL</name>
<dbReference type="AlphaFoldDB" id="A0AAW4KUN8"/>
<dbReference type="EMBL" id="JAHBND010001041">
    <property type="protein sequence ID" value="MBS7676145.1"/>
    <property type="molecule type" value="Genomic_DNA"/>
</dbReference>
<dbReference type="InterPro" id="IPR049920">
    <property type="entry name" value="IK1_05631-like"/>
</dbReference>